<evidence type="ECO:0000256" key="2">
    <source>
        <dbReference type="ARBA" id="ARBA00023242"/>
    </source>
</evidence>
<sequence>MSEFDFDKFLESPCDFIQERIQARTDLPDFGISEDLGNVISNNQGIIKKIPLVTNLSEVHMCPPEKLVRIRAVMRSYNDRIVVPGLIETANGNYSYLARSKIPEDMVVEDMLVNETPDMKFHVADASQILVELINIENEWVKEYLKDQKPSAPTKPTKCKECHDHSDEPVLVLVRDLNQNEKLFKLSNMVDIIGYFEEPVLDESVSPFSAISSYVPSFCALHTVPVSYIYDNKVLENDQLQKGRQLTLDALKTVFDPKAAELVLLWLVSRVRSRVGAQLVGSFSLNLFGIDPEKIPEIIQFLQQICTSVVYYTCSIDNLNQKQLKPVIDDETYKSSPIWSFDNNRYVFDETQLTEGNLNEVGAENLRLINELVNFQSMKIQHYYDIKVDVSYPSLVLSTTRSLIDCDVHAPCELSTGKSINFSDEDIALIRTYVDQARFSQVHLDQIPKESYDSAVSRMVQIFHSNQKMSQTDLNIFIEIASLIMISKGLSDLSKDVLDEAVSILEFVIPHRK</sequence>
<proteinExistence type="predicted"/>
<evidence type="ECO:0008006" key="5">
    <source>
        <dbReference type="Google" id="ProtNLM"/>
    </source>
</evidence>
<dbReference type="STRING" id="5722.A2F3C6"/>
<dbReference type="PANTHER" id="PTHR13489:SF0">
    <property type="entry name" value="MINI-CHROMOSOME MAINTENANCE COMPLEX-BINDING PROTEIN"/>
    <property type="match status" value="1"/>
</dbReference>
<dbReference type="InParanoid" id="A2F3C6"/>
<organism evidence="3 4">
    <name type="scientific">Trichomonas vaginalis (strain ATCC PRA-98 / G3)</name>
    <dbReference type="NCBI Taxonomy" id="412133"/>
    <lineage>
        <taxon>Eukaryota</taxon>
        <taxon>Metamonada</taxon>
        <taxon>Parabasalia</taxon>
        <taxon>Trichomonadida</taxon>
        <taxon>Trichomonadidae</taxon>
        <taxon>Trichomonas</taxon>
    </lineage>
</organism>
<dbReference type="RefSeq" id="XP_001313502.1">
    <property type="nucleotide sequence ID" value="XM_001313501.1"/>
</dbReference>
<gene>
    <name evidence="3" type="ORF">TVAG_357790</name>
</gene>
<keyword evidence="2" id="KW-0539">Nucleus</keyword>
<evidence type="ECO:0000256" key="1">
    <source>
        <dbReference type="ARBA" id="ARBA00004123"/>
    </source>
</evidence>
<evidence type="ECO:0000313" key="3">
    <source>
        <dbReference type="EMBL" id="EAY00573.1"/>
    </source>
</evidence>
<dbReference type="VEuPathDB" id="TrichDB:TVAG_357790"/>
<dbReference type="Proteomes" id="UP000001542">
    <property type="component" value="Unassembled WGS sequence"/>
</dbReference>
<dbReference type="SMR" id="A2F3C6"/>
<dbReference type="OrthoDB" id="329666at2759"/>
<dbReference type="eggNOG" id="KOG2545">
    <property type="taxonomic scope" value="Eukaryota"/>
</dbReference>
<dbReference type="EMBL" id="DS113596">
    <property type="protein sequence ID" value="EAY00573.1"/>
    <property type="molecule type" value="Genomic_DNA"/>
</dbReference>
<dbReference type="PANTHER" id="PTHR13489">
    <property type="entry name" value="MINI-CHROMOSOME MAINTENANCE COMPLEX-BINDING PROTEIN"/>
    <property type="match status" value="1"/>
</dbReference>
<dbReference type="GO" id="GO:0003682">
    <property type="term" value="F:chromatin binding"/>
    <property type="evidence" value="ECO:0000318"/>
    <property type="project" value="GO_Central"/>
</dbReference>
<dbReference type="AlphaFoldDB" id="A2F3C6"/>
<dbReference type="VEuPathDB" id="TrichDB:TVAGG3_0161350"/>
<dbReference type="GO" id="GO:0006261">
    <property type="term" value="P:DNA-templated DNA replication"/>
    <property type="evidence" value="ECO:0000318"/>
    <property type="project" value="GO_Central"/>
</dbReference>
<comment type="subcellular location">
    <subcellularLocation>
        <location evidence="1">Nucleus</location>
    </subcellularLocation>
</comment>
<reference evidence="3" key="1">
    <citation type="submission" date="2006-10" db="EMBL/GenBank/DDBJ databases">
        <authorList>
            <person name="Amadeo P."/>
            <person name="Zhao Q."/>
            <person name="Wortman J."/>
            <person name="Fraser-Liggett C."/>
            <person name="Carlton J."/>
        </authorList>
    </citation>
    <scope>NUCLEOTIDE SEQUENCE</scope>
    <source>
        <strain evidence="3">G3</strain>
    </source>
</reference>
<dbReference type="InterPro" id="IPR019140">
    <property type="entry name" value="MCM_complex-bd"/>
</dbReference>
<dbReference type="KEGG" id="tva:4758395"/>
<name>A2F3C6_TRIV3</name>
<protein>
    <recommendedName>
        <fullName evidence="5">Mini-chromosome maintenance complex-binding protein</fullName>
    </recommendedName>
</protein>
<dbReference type="GO" id="GO:0005634">
    <property type="term" value="C:nucleus"/>
    <property type="evidence" value="ECO:0007669"/>
    <property type="project" value="UniProtKB-SubCell"/>
</dbReference>
<accession>A2F3C6</accession>
<dbReference type="Pfam" id="PF09739">
    <property type="entry name" value="MCM_bind"/>
    <property type="match status" value="1"/>
</dbReference>
<evidence type="ECO:0000313" key="4">
    <source>
        <dbReference type="Proteomes" id="UP000001542"/>
    </source>
</evidence>
<dbReference type="FunCoup" id="A2F3C6">
    <property type="interactions" value="23"/>
</dbReference>
<reference evidence="3" key="2">
    <citation type="journal article" date="2007" name="Science">
        <title>Draft genome sequence of the sexually transmitted pathogen Trichomonas vaginalis.</title>
        <authorList>
            <person name="Carlton J.M."/>
            <person name="Hirt R.P."/>
            <person name="Silva J.C."/>
            <person name="Delcher A.L."/>
            <person name="Schatz M."/>
            <person name="Zhao Q."/>
            <person name="Wortman J.R."/>
            <person name="Bidwell S.L."/>
            <person name="Alsmark U.C.M."/>
            <person name="Besteiro S."/>
            <person name="Sicheritz-Ponten T."/>
            <person name="Noel C.J."/>
            <person name="Dacks J.B."/>
            <person name="Foster P.G."/>
            <person name="Simillion C."/>
            <person name="Van de Peer Y."/>
            <person name="Miranda-Saavedra D."/>
            <person name="Barton G.J."/>
            <person name="Westrop G.D."/>
            <person name="Mueller S."/>
            <person name="Dessi D."/>
            <person name="Fiori P.L."/>
            <person name="Ren Q."/>
            <person name="Paulsen I."/>
            <person name="Zhang H."/>
            <person name="Bastida-Corcuera F.D."/>
            <person name="Simoes-Barbosa A."/>
            <person name="Brown M.T."/>
            <person name="Hayes R.D."/>
            <person name="Mukherjee M."/>
            <person name="Okumura C.Y."/>
            <person name="Schneider R."/>
            <person name="Smith A.J."/>
            <person name="Vanacova S."/>
            <person name="Villalvazo M."/>
            <person name="Haas B.J."/>
            <person name="Pertea M."/>
            <person name="Feldblyum T.V."/>
            <person name="Utterback T.R."/>
            <person name="Shu C.L."/>
            <person name="Osoegawa K."/>
            <person name="de Jong P.J."/>
            <person name="Hrdy I."/>
            <person name="Horvathova L."/>
            <person name="Zubacova Z."/>
            <person name="Dolezal P."/>
            <person name="Malik S.B."/>
            <person name="Logsdon J.M. Jr."/>
            <person name="Henze K."/>
            <person name="Gupta A."/>
            <person name="Wang C.C."/>
            <person name="Dunne R.L."/>
            <person name="Upcroft J.A."/>
            <person name="Upcroft P."/>
            <person name="White O."/>
            <person name="Salzberg S.L."/>
            <person name="Tang P."/>
            <person name="Chiu C.-H."/>
            <person name="Lee Y.-S."/>
            <person name="Embley T.M."/>
            <person name="Coombs G.H."/>
            <person name="Mottram J.C."/>
            <person name="Tachezy J."/>
            <person name="Fraser-Liggett C.M."/>
            <person name="Johnson P.J."/>
        </authorList>
    </citation>
    <scope>NUCLEOTIDE SEQUENCE [LARGE SCALE GENOMIC DNA]</scope>
    <source>
        <strain evidence="3">G3</strain>
    </source>
</reference>
<keyword evidence="4" id="KW-1185">Reference proteome</keyword>